<protein>
    <recommendedName>
        <fullName evidence="8">ChbG/HpnK family deacetylase</fullName>
    </recommendedName>
</protein>
<evidence type="ECO:0000256" key="2">
    <source>
        <dbReference type="ARBA" id="ARBA00022723"/>
    </source>
</evidence>
<dbReference type="GO" id="GO:0005975">
    <property type="term" value="P:carbohydrate metabolic process"/>
    <property type="evidence" value="ECO:0007669"/>
    <property type="project" value="InterPro"/>
</dbReference>
<keyword evidence="2" id="KW-0479">Metal-binding</keyword>
<dbReference type="EMBL" id="CP024160">
    <property type="protein sequence ID" value="ATP53157.1"/>
    <property type="molecule type" value="Genomic_DNA"/>
</dbReference>
<dbReference type="Gene3D" id="3.20.20.370">
    <property type="entry name" value="Glycoside hydrolase/deacetylase"/>
    <property type="match status" value="1"/>
</dbReference>
<sequence length="254" mass="28492">MKQLLIRADDIGYSYAVNLGIARSINEGLVRSAGLMPNMPEAERGWSLVADAGIAVGQHTNVCLGKPCADPELIPSMLNESGDFHSSRTFREHFKRGEELIDFDEACIEIRAQHDRFVEIVGREPDYFEAHAVMSKNLNRAISAVAQELGLKEQKASFDPTAVVRCGATDLRMVMHSMEPGYEPKDSIMRTVREMADGETVVFVCHPGYLDRFILENSSLTTDRTKEVDALTDPELRAWLESQSDLRLIDYRDL</sequence>
<dbReference type="GO" id="GO:0019213">
    <property type="term" value="F:deacetylase activity"/>
    <property type="evidence" value="ECO:0007669"/>
    <property type="project" value="TreeGrafter"/>
</dbReference>
<evidence type="ECO:0000256" key="1">
    <source>
        <dbReference type="ARBA" id="ARBA00001946"/>
    </source>
</evidence>
<reference evidence="6 7" key="1">
    <citation type="submission" date="2017-10" db="EMBL/GenBank/DDBJ databases">
        <title>Complete genome sequence of Collinsella aerofaciens isolated from the gut of a healthy adult Indian.</title>
        <authorList>
            <person name="Bag S."/>
            <person name="Ghosh T.S."/>
            <person name="Das B."/>
        </authorList>
    </citation>
    <scope>NUCLEOTIDE SEQUENCE [LARGE SCALE GENOMIC DNA]</scope>
    <source>
        <strain evidence="7">indica</strain>
    </source>
</reference>
<evidence type="ECO:0000313" key="7">
    <source>
        <dbReference type="Proteomes" id="UP000225608"/>
    </source>
</evidence>
<dbReference type="InterPro" id="IPR006879">
    <property type="entry name" value="YdjC-like"/>
</dbReference>
<dbReference type="SUPFAM" id="SSF88713">
    <property type="entry name" value="Glycoside hydrolase/deacetylase"/>
    <property type="match status" value="1"/>
</dbReference>
<evidence type="ECO:0000256" key="4">
    <source>
        <dbReference type="ARBA" id="ARBA00022842"/>
    </source>
</evidence>
<evidence type="ECO:0000313" key="6">
    <source>
        <dbReference type="EMBL" id="ATP53157.1"/>
    </source>
</evidence>
<evidence type="ECO:0008006" key="8">
    <source>
        <dbReference type="Google" id="ProtNLM"/>
    </source>
</evidence>
<dbReference type="AlphaFoldDB" id="A0A2D1TUW8"/>
<dbReference type="PANTHER" id="PTHR31609">
    <property type="entry name" value="YDJC DEACETYLASE FAMILY MEMBER"/>
    <property type="match status" value="1"/>
</dbReference>
<organism evidence="6 7">
    <name type="scientific">Collinsella aerofaciens</name>
    <dbReference type="NCBI Taxonomy" id="74426"/>
    <lineage>
        <taxon>Bacteria</taxon>
        <taxon>Bacillati</taxon>
        <taxon>Actinomycetota</taxon>
        <taxon>Coriobacteriia</taxon>
        <taxon>Coriobacteriales</taxon>
        <taxon>Coriobacteriaceae</taxon>
        <taxon>Collinsella</taxon>
    </lineage>
</organism>
<accession>A0A2D1TUW8</accession>
<proteinExistence type="predicted"/>
<evidence type="ECO:0000256" key="5">
    <source>
        <dbReference type="ARBA" id="ARBA00023277"/>
    </source>
</evidence>
<dbReference type="Pfam" id="PF04794">
    <property type="entry name" value="YdjC"/>
    <property type="match status" value="1"/>
</dbReference>
<dbReference type="PANTHER" id="PTHR31609:SF1">
    <property type="entry name" value="CARBOHYDRATE DEACETYLASE"/>
    <property type="match status" value="1"/>
</dbReference>
<dbReference type="Proteomes" id="UP000225608">
    <property type="component" value="Chromosome"/>
</dbReference>
<gene>
    <name evidence="6" type="ORF">CSV91_00505</name>
</gene>
<dbReference type="GO" id="GO:0016787">
    <property type="term" value="F:hydrolase activity"/>
    <property type="evidence" value="ECO:0007669"/>
    <property type="project" value="UniProtKB-KW"/>
</dbReference>
<dbReference type="InterPro" id="IPR011330">
    <property type="entry name" value="Glyco_hydro/deAcase_b/a-brl"/>
</dbReference>
<dbReference type="RefSeq" id="WP_099431387.1">
    <property type="nucleotide sequence ID" value="NZ_CP024160.1"/>
</dbReference>
<dbReference type="CDD" id="cd10805">
    <property type="entry name" value="YdjC_like_1"/>
    <property type="match status" value="1"/>
</dbReference>
<keyword evidence="3" id="KW-0378">Hydrolase</keyword>
<keyword evidence="5" id="KW-0119">Carbohydrate metabolism</keyword>
<name>A0A2D1TUW8_9ACTN</name>
<comment type="cofactor">
    <cofactor evidence="1">
        <name>Mg(2+)</name>
        <dbReference type="ChEBI" id="CHEBI:18420"/>
    </cofactor>
</comment>
<keyword evidence="4" id="KW-0460">Magnesium</keyword>
<evidence type="ECO:0000256" key="3">
    <source>
        <dbReference type="ARBA" id="ARBA00022801"/>
    </source>
</evidence>
<dbReference type="KEGG" id="caer:CSV91_00505"/>
<dbReference type="GO" id="GO:0046872">
    <property type="term" value="F:metal ion binding"/>
    <property type="evidence" value="ECO:0007669"/>
    <property type="project" value="UniProtKB-KW"/>
</dbReference>